<evidence type="ECO:0000313" key="3">
    <source>
        <dbReference type="Proteomes" id="UP000053577"/>
    </source>
</evidence>
<dbReference type="PANTHER" id="PTHR42685:SF18">
    <property type="entry name" value="DIGERANYLGERANYLGLYCEROPHOSPHOLIPID REDUCTASE"/>
    <property type="match status" value="1"/>
</dbReference>
<dbReference type="SUPFAM" id="SSF51905">
    <property type="entry name" value="FAD/NAD(P)-binding domain"/>
    <property type="match status" value="1"/>
</dbReference>
<dbReference type="GO" id="GO:0071949">
    <property type="term" value="F:FAD binding"/>
    <property type="evidence" value="ECO:0007669"/>
    <property type="project" value="InterPro"/>
</dbReference>
<reference evidence="2 3" key="1">
    <citation type="journal article" date="2015" name="Sci. Rep.">
        <title>A comparative genomics and reductive dehalogenase gene transcription study of two chloroethene-respiring bacteria, Dehalococcoides mccartyi strains MB and 11a.</title>
        <authorList>
            <person name="Low A."/>
            <person name="Shen Z."/>
            <person name="Cheng D."/>
            <person name="Rogers M.J."/>
            <person name="Lee P.K."/>
            <person name="He J."/>
        </authorList>
    </citation>
    <scope>NUCLEOTIDE SEQUENCE [LARGE SCALE GENOMIC DNA]</scope>
    <source>
        <strain evidence="2 3">MB</strain>
    </source>
</reference>
<comment type="caution">
    <text evidence="2">The sequence shown here is derived from an EMBL/GenBank/DDBJ whole genome shotgun (WGS) entry which is preliminary data.</text>
</comment>
<dbReference type="RefSeq" id="WP_058292824.1">
    <property type="nucleotide sequence ID" value="NZ_JGYD01000026.1"/>
</dbReference>
<dbReference type="PATRIC" id="fig|61435.5.peg.824"/>
<dbReference type="Proteomes" id="UP000053577">
    <property type="component" value="Unassembled WGS sequence"/>
</dbReference>
<dbReference type="PANTHER" id="PTHR42685">
    <property type="entry name" value="GERANYLGERANYL DIPHOSPHATE REDUCTASE"/>
    <property type="match status" value="1"/>
</dbReference>
<organism evidence="2 3">
    <name type="scientific">Dehalococcoides mccartyi</name>
    <dbReference type="NCBI Taxonomy" id="61435"/>
    <lineage>
        <taxon>Bacteria</taxon>
        <taxon>Bacillati</taxon>
        <taxon>Chloroflexota</taxon>
        <taxon>Dehalococcoidia</taxon>
        <taxon>Dehalococcoidales</taxon>
        <taxon>Dehalococcoidaceae</taxon>
        <taxon>Dehalococcoides</taxon>
    </lineage>
</organism>
<gene>
    <name evidence="2" type="ORF">DA01_04130</name>
</gene>
<dbReference type="OrthoDB" id="9806565at2"/>
<dbReference type="AlphaFoldDB" id="A0A0V8LY65"/>
<proteinExistence type="predicted"/>
<dbReference type="InterPro" id="IPR036188">
    <property type="entry name" value="FAD/NAD-bd_sf"/>
</dbReference>
<dbReference type="InterPro" id="IPR002938">
    <property type="entry name" value="FAD-bd"/>
</dbReference>
<feature type="domain" description="FAD-binding" evidence="1">
    <location>
        <begin position="4"/>
        <end position="156"/>
    </location>
</feature>
<dbReference type="Gene3D" id="3.50.50.60">
    <property type="entry name" value="FAD/NAD(P)-binding domain"/>
    <property type="match status" value="1"/>
</dbReference>
<evidence type="ECO:0000259" key="1">
    <source>
        <dbReference type="Pfam" id="PF01494"/>
    </source>
</evidence>
<dbReference type="EMBL" id="JGYD01000026">
    <property type="protein sequence ID" value="KSV16426.1"/>
    <property type="molecule type" value="Genomic_DNA"/>
</dbReference>
<dbReference type="InterPro" id="IPR050407">
    <property type="entry name" value="Geranylgeranyl_reductase"/>
</dbReference>
<accession>A0A0V8LY65</accession>
<dbReference type="Pfam" id="PF01494">
    <property type="entry name" value="FAD_binding_3"/>
    <property type="match status" value="1"/>
</dbReference>
<name>A0A0V8LY65_9CHLR</name>
<dbReference type="PRINTS" id="PR00420">
    <property type="entry name" value="RNGMNOXGNASE"/>
</dbReference>
<sequence length="379" mass="41231">MNKDILVIGAGPVGIYTAKCLAQRGYEVRLLEKRLEMAKQVCCTGLISTECAAKYGFEAEHVQNIFSEAVVYSPNGRKLLLKRDTPQAIMLDRGGFQAGLLKQALNCGVQTNFGCQVNGLENTGNGIRITTKGGQTFFAKAAVLAAGYNTELSRAAGLGEIKHFAFGLQAESHIAAPSGLALFTGNAISKAYFGWLSPINDHTAKIGLLTRTNPHECWSTLHNVLHERNLIPPGYIRYTCRQVPADNLSASFGDRILAVGDFAGQLKPTTGGGIYFGLLCADLAISCLDKKIKTGNLSKSEMAEYEKDWKSLIGFELSAGRMLNRIYAGLNDYLIEQIFKKCAVNGMIDKMAAKSQLGFDWHGKAFAHLLKNPLDLIRS</sequence>
<protein>
    <submittedName>
        <fullName evidence="2">FAD-dependent oxidoreductase</fullName>
    </submittedName>
</protein>
<evidence type="ECO:0000313" key="2">
    <source>
        <dbReference type="EMBL" id="KSV16426.1"/>
    </source>
</evidence>